<gene>
    <name evidence="1" type="ORF">IAA16_01410</name>
</gene>
<reference evidence="1" key="1">
    <citation type="journal article" date="2021" name="PeerJ">
        <title>Extensive microbial diversity within the chicken gut microbiome revealed by metagenomics and culture.</title>
        <authorList>
            <person name="Gilroy R."/>
            <person name="Ravi A."/>
            <person name="Getino M."/>
            <person name="Pursley I."/>
            <person name="Horton D.L."/>
            <person name="Alikhan N.F."/>
            <person name="Baker D."/>
            <person name="Gharbi K."/>
            <person name="Hall N."/>
            <person name="Watson M."/>
            <person name="Adriaenssens E.M."/>
            <person name="Foster-Nyarko E."/>
            <person name="Jarju S."/>
            <person name="Secka A."/>
            <person name="Antonio M."/>
            <person name="Oren A."/>
            <person name="Chaudhuri R.R."/>
            <person name="La Ragione R."/>
            <person name="Hildebrand F."/>
            <person name="Pallen M.J."/>
        </authorList>
    </citation>
    <scope>NUCLEOTIDE SEQUENCE</scope>
    <source>
        <strain evidence="1">Gambia15-2214</strain>
    </source>
</reference>
<dbReference type="EMBL" id="JAHLFV010000032">
    <property type="protein sequence ID" value="MBU3849204.1"/>
    <property type="molecule type" value="Genomic_DNA"/>
</dbReference>
<dbReference type="Proteomes" id="UP000823914">
    <property type="component" value="Unassembled WGS sequence"/>
</dbReference>
<dbReference type="AlphaFoldDB" id="A0A9E2KZX0"/>
<accession>A0A9E2KZX0</accession>
<name>A0A9E2KZX0_9SPIR</name>
<reference evidence="1" key="2">
    <citation type="submission" date="2021-04" db="EMBL/GenBank/DDBJ databases">
        <authorList>
            <person name="Gilroy R."/>
        </authorList>
    </citation>
    <scope>NUCLEOTIDE SEQUENCE</scope>
    <source>
        <strain evidence="1">Gambia15-2214</strain>
    </source>
</reference>
<feature type="non-terminal residue" evidence="1">
    <location>
        <position position="192"/>
    </location>
</feature>
<protein>
    <submittedName>
        <fullName evidence="1">Uncharacterized protein</fullName>
    </submittedName>
</protein>
<evidence type="ECO:0000313" key="1">
    <source>
        <dbReference type="EMBL" id="MBU3849204.1"/>
    </source>
</evidence>
<evidence type="ECO:0000313" key="2">
    <source>
        <dbReference type="Proteomes" id="UP000823914"/>
    </source>
</evidence>
<comment type="caution">
    <text evidence="1">The sequence shown here is derived from an EMBL/GenBank/DDBJ whole genome shotgun (WGS) entry which is preliminary data.</text>
</comment>
<proteinExistence type="predicted"/>
<organism evidence="1 2">
    <name type="scientific">Candidatus Treponema excrementipullorum</name>
    <dbReference type="NCBI Taxonomy" id="2838768"/>
    <lineage>
        <taxon>Bacteria</taxon>
        <taxon>Pseudomonadati</taxon>
        <taxon>Spirochaetota</taxon>
        <taxon>Spirochaetia</taxon>
        <taxon>Spirochaetales</taxon>
        <taxon>Treponemataceae</taxon>
        <taxon>Treponema</taxon>
    </lineage>
</organism>
<sequence>MILFVFEGEKREPTLFRTMLHLFFPQIKDKILCSYKNNIYNLYRKINETDESQDIVSVLRQKWQGEPDNPFKDIYTTSDISEIYLFFDYDCQNQTKGKELTLQQLNQQMEELLSFFDDETGNGKLYVNYPMIESIRYTKLLPDKNYISYTIPISECINFKQRAAEFSAYPNLDFISFKYDNKKNSLKIPNNE</sequence>